<dbReference type="KEGG" id="pnt:G5B91_25555"/>
<dbReference type="Proteomes" id="UP000501063">
    <property type="component" value="Chromosome"/>
</dbReference>
<reference evidence="2 3" key="1">
    <citation type="submission" date="2020-02" db="EMBL/GenBank/DDBJ databases">
        <title>Integrative conjugative elements (ICEs) and plasmids drive adaptation of Pseudomonas nitroreducens strain HBP1 to wastewater environment.</title>
        <authorList>
            <person name="Sentchilo V."/>
            <person name="Carraro N."/>
            <person name="Bertelli C."/>
            <person name="van der Meer J.R."/>
        </authorList>
    </citation>
    <scope>NUCLEOTIDE SEQUENCE [LARGE SCALE GENOMIC DNA]</scope>
    <source>
        <strain evidence="2 3">HBP1</strain>
    </source>
</reference>
<keyword evidence="1" id="KW-1133">Transmembrane helix</keyword>
<keyword evidence="1" id="KW-0812">Transmembrane</keyword>
<accession>A0A6G6J2J0</accession>
<protein>
    <submittedName>
        <fullName evidence="2">Uncharacterized protein</fullName>
    </submittedName>
</protein>
<evidence type="ECO:0000313" key="3">
    <source>
        <dbReference type="Proteomes" id="UP000501063"/>
    </source>
</evidence>
<keyword evidence="1" id="KW-0472">Membrane</keyword>
<dbReference type="RefSeq" id="WP_024762938.1">
    <property type="nucleotide sequence ID" value="NZ_CP049140.1"/>
</dbReference>
<evidence type="ECO:0000256" key="1">
    <source>
        <dbReference type="SAM" id="Phobius"/>
    </source>
</evidence>
<dbReference type="EMBL" id="CP049140">
    <property type="protein sequence ID" value="QIE89447.1"/>
    <property type="molecule type" value="Genomic_DNA"/>
</dbReference>
<organism evidence="2 3">
    <name type="scientific">Pseudomonas nitroreducens</name>
    <dbReference type="NCBI Taxonomy" id="46680"/>
    <lineage>
        <taxon>Bacteria</taxon>
        <taxon>Pseudomonadati</taxon>
        <taxon>Pseudomonadota</taxon>
        <taxon>Gammaproteobacteria</taxon>
        <taxon>Pseudomonadales</taxon>
        <taxon>Pseudomonadaceae</taxon>
        <taxon>Pseudomonas</taxon>
    </lineage>
</organism>
<proteinExistence type="predicted"/>
<dbReference type="AlphaFoldDB" id="A0A6G6J2J0"/>
<gene>
    <name evidence="2" type="ORF">G5B91_25555</name>
</gene>
<sequence>MILAVIAISLVLIVPVFLYCSVQAHARDGERKIANALVALLFLLCIPWGWYFLSYNSAENINKRNLQAERAACMNSTMAFVMSQGFVRQRLKSPGTAEFPMITSPGVRVEYLPQEAGCKHAVLAYVDAQNSFGGTVRNRYSVIMERVSSDVWRAHDLKIQ</sequence>
<evidence type="ECO:0000313" key="2">
    <source>
        <dbReference type="EMBL" id="QIE89447.1"/>
    </source>
</evidence>
<feature type="transmembrane region" description="Helical" evidence="1">
    <location>
        <begin position="36"/>
        <end position="53"/>
    </location>
</feature>
<name>A0A6G6J2J0_PSENT</name>